<dbReference type="EMBL" id="MU154674">
    <property type="protein sequence ID" value="KAF9489360.1"/>
    <property type="molecule type" value="Genomic_DNA"/>
</dbReference>
<evidence type="ECO:0000256" key="1">
    <source>
        <dbReference type="SAM" id="MobiDB-lite"/>
    </source>
</evidence>
<dbReference type="AlphaFoldDB" id="A0A9P5ZMK5"/>
<evidence type="ECO:0000313" key="2">
    <source>
        <dbReference type="EMBL" id="KAF9489360.1"/>
    </source>
</evidence>
<feature type="region of interest" description="Disordered" evidence="1">
    <location>
        <begin position="154"/>
        <end position="184"/>
    </location>
</feature>
<comment type="caution">
    <text evidence="2">The sequence shown here is derived from an EMBL/GenBank/DDBJ whole genome shotgun (WGS) entry which is preliminary data.</text>
</comment>
<gene>
    <name evidence="2" type="ORF">BDN71DRAFT_1593501</name>
</gene>
<feature type="compositionally biased region" description="Polar residues" evidence="1">
    <location>
        <begin position="1"/>
        <end position="14"/>
    </location>
</feature>
<name>A0A9P5ZMK5_PLEER</name>
<feature type="region of interest" description="Disordered" evidence="1">
    <location>
        <begin position="1"/>
        <end position="22"/>
    </location>
</feature>
<accession>A0A9P5ZMK5</accession>
<proteinExistence type="predicted"/>
<protein>
    <submittedName>
        <fullName evidence="2">Uncharacterized protein</fullName>
    </submittedName>
</protein>
<evidence type="ECO:0000313" key="3">
    <source>
        <dbReference type="Proteomes" id="UP000807025"/>
    </source>
</evidence>
<reference evidence="2" key="1">
    <citation type="submission" date="2020-11" db="EMBL/GenBank/DDBJ databases">
        <authorList>
            <consortium name="DOE Joint Genome Institute"/>
            <person name="Ahrendt S."/>
            <person name="Riley R."/>
            <person name="Andreopoulos W."/>
            <person name="Labutti K."/>
            <person name="Pangilinan J."/>
            <person name="Ruiz-Duenas F.J."/>
            <person name="Barrasa J.M."/>
            <person name="Sanchez-Garcia M."/>
            <person name="Camarero S."/>
            <person name="Miyauchi S."/>
            <person name="Serrano A."/>
            <person name="Linde D."/>
            <person name="Babiker R."/>
            <person name="Drula E."/>
            <person name="Ayuso-Fernandez I."/>
            <person name="Pacheco R."/>
            <person name="Padilla G."/>
            <person name="Ferreira P."/>
            <person name="Barriuso J."/>
            <person name="Kellner H."/>
            <person name="Castanera R."/>
            <person name="Alfaro M."/>
            <person name="Ramirez L."/>
            <person name="Pisabarro A.G."/>
            <person name="Kuo A."/>
            <person name="Tritt A."/>
            <person name="Lipzen A."/>
            <person name="He G."/>
            <person name="Yan M."/>
            <person name="Ng V."/>
            <person name="Cullen D."/>
            <person name="Martin F."/>
            <person name="Rosso M.-N."/>
            <person name="Henrissat B."/>
            <person name="Hibbett D."/>
            <person name="Martinez A.T."/>
            <person name="Grigoriev I.V."/>
        </authorList>
    </citation>
    <scope>NUCLEOTIDE SEQUENCE</scope>
    <source>
        <strain evidence="2">ATCC 90797</strain>
    </source>
</reference>
<sequence length="184" mass="19521">MISRQVPSSGSDTTADGRGDEGPCNANANANADLVCDCNWVVPVSRVTFGVRSSRVFEGGVEGAGGRRGGLSHLFYHQSEETSPISSTSDMQNRRRSALRPVFRRLLSRLHVFYLPPSLATSATPPTPTSAFNAPVPPSKGFCLSCTFGLPGPPHTQPIHPAIPHSDAPRPASSEADITQTQKA</sequence>
<dbReference type="Proteomes" id="UP000807025">
    <property type="component" value="Unassembled WGS sequence"/>
</dbReference>
<keyword evidence="3" id="KW-1185">Reference proteome</keyword>
<organism evidence="2 3">
    <name type="scientific">Pleurotus eryngii</name>
    <name type="common">Boletus of the steppes</name>
    <dbReference type="NCBI Taxonomy" id="5323"/>
    <lineage>
        <taxon>Eukaryota</taxon>
        <taxon>Fungi</taxon>
        <taxon>Dikarya</taxon>
        <taxon>Basidiomycota</taxon>
        <taxon>Agaricomycotina</taxon>
        <taxon>Agaricomycetes</taxon>
        <taxon>Agaricomycetidae</taxon>
        <taxon>Agaricales</taxon>
        <taxon>Pleurotineae</taxon>
        <taxon>Pleurotaceae</taxon>
        <taxon>Pleurotus</taxon>
    </lineage>
</organism>